<accession>A0A8C5QLE6</accession>
<keyword evidence="5" id="KW-1185">Reference proteome</keyword>
<feature type="chain" id="PRO_5034912967" evidence="1">
    <location>
        <begin position="18"/>
        <end position="282"/>
    </location>
</feature>
<dbReference type="PANTHER" id="PTHR21472">
    <property type="entry name" value="ENDONUCLEASE DOMAIN-CONTAINING 1 PROTEIN ENDOD1"/>
    <property type="match status" value="1"/>
</dbReference>
<dbReference type="GO" id="GO:0003676">
    <property type="term" value="F:nucleic acid binding"/>
    <property type="evidence" value="ECO:0007669"/>
    <property type="project" value="InterPro"/>
</dbReference>
<dbReference type="PANTHER" id="PTHR21472:SF29">
    <property type="entry name" value="LOC100145419 PROTEIN"/>
    <property type="match status" value="1"/>
</dbReference>
<keyword evidence="1" id="KW-0732">Signal</keyword>
<dbReference type="Gene3D" id="3.40.570.10">
    <property type="entry name" value="Extracellular Endonuclease, subunit A"/>
    <property type="match status" value="1"/>
</dbReference>
<proteinExistence type="predicted"/>
<name>A0A8C5QLE6_9ANUR</name>
<evidence type="ECO:0000256" key="1">
    <source>
        <dbReference type="SAM" id="SignalP"/>
    </source>
</evidence>
<dbReference type="InterPro" id="IPR044925">
    <property type="entry name" value="His-Me_finger_sf"/>
</dbReference>
<feature type="domain" description="DNA/RNA non-specific endonuclease/pyrophosphatase/phosphodiesterase" evidence="3">
    <location>
        <begin position="86"/>
        <end position="277"/>
    </location>
</feature>
<reference evidence="4" key="1">
    <citation type="submission" date="2025-08" db="UniProtKB">
        <authorList>
            <consortium name="Ensembl"/>
        </authorList>
    </citation>
    <scope>IDENTIFICATION</scope>
</reference>
<feature type="signal peptide" evidence="1">
    <location>
        <begin position="1"/>
        <end position="17"/>
    </location>
</feature>
<dbReference type="OrthoDB" id="69221at2759"/>
<evidence type="ECO:0000313" key="4">
    <source>
        <dbReference type="Ensembl" id="ENSLLEP00000038176.1"/>
    </source>
</evidence>
<dbReference type="Proteomes" id="UP000694569">
    <property type="component" value="Unplaced"/>
</dbReference>
<sequence>MLPYLLIALALADTAMGEVSARFANCQNSFYASIPPNGFQNLSNQASIVNLCLKYPKNRSPFYAALYHKIYHYPLYSAYISSGTGQRASPTSLLEPQLVSPRLSPYMMTLQDLVNAIDADTTIQGDRITLIRNSQAVNSDYENTSYNKGQLNPDVQHLPGPAQDATYTLANIVPMNPALNSGQWRLYEDSIRNLTLTCTTMYVITGAVNGPNWISNNRVNVPSHIWSAYCCVDANNIPINTQGVWASNNADIVNRVTIPNLQSWLNGQLGVTNINLFQNNCT</sequence>
<organism evidence="4 5">
    <name type="scientific">Leptobrachium leishanense</name>
    <name type="common">Leishan spiny toad</name>
    <dbReference type="NCBI Taxonomy" id="445787"/>
    <lineage>
        <taxon>Eukaryota</taxon>
        <taxon>Metazoa</taxon>
        <taxon>Chordata</taxon>
        <taxon>Craniata</taxon>
        <taxon>Vertebrata</taxon>
        <taxon>Euteleostomi</taxon>
        <taxon>Amphibia</taxon>
        <taxon>Batrachia</taxon>
        <taxon>Anura</taxon>
        <taxon>Pelobatoidea</taxon>
        <taxon>Megophryidae</taxon>
        <taxon>Leptobrachium</taxon>
    </lineage>
</organism>
<dbReference type="GO" id="GO:0046872">
    <property type="term" value="F:metal ion binding"/>
    <property type="evidence" value="ECO:0007669"/>
    <property type="project" value="InterPro"/>
</dbReference>
<feature type="domain" description="ENPP1-3/EXOG-like endonuclease/phosphodiesterase" evidence="2">
    <location>
        <begin position="60"/>
        <end position="264"/>
    </location>
</feature>
<dbReference type="SMART" id="SM00892">
    <property type="entry name" value="Endonuclease_NS"/>
    <property type="match status" value="1"/>
</dbReference>
<dbReference type="InterPro" id="IPR044929">
    <property type="entry name" value="DNA/RNA_non-sp_Endonuclease_sf"/>
</dbReference>
<evidence type="ECO:0000313" key="5">
    <source>
        <dbReference type="Proteomes" id="UP000694569"/>
    </source>
</evidence>
<dbReference type="InterPro" id="IPR039015">
    <property type="entry name" value="ENDOD1"/>
</dbReference>
<evidence type="ECO:0000259" key="3">
    <source>
        <dbReference type="SMART" id="SM00892"/>
    </source>
</evidence>
<dbReference type="Pfam" id="PF01223">
    <property type="entry name" value="Endonuclease_NS"/>
    <property type="match status" value="1"/>
</dbReference>
<dbReference type="GO" id="GO:0016787">
    <property type="term" value="F:hydrolase activity"/>
    <property type="evidence" value="ECO:0007669"/>
    <property type="project" value="InterPro"/>
</dbReference>
<protein>
    <submittedName>
        <fullName evidence="4">Uncharacterized protein</fullName>
    </submittedName>
</protein>
<dbReference type="InterPro" id="IPR020821">
    <property type="entry name" value="ENPP1-3/EXOG-like_nuc-like"/>
</dbReference>
<dbReference type="InterPro" id="IPR001604">
    <property type="entry name" value="Endo_G_ENPP1-like_dom"/>
</dbReference>
<dbReference type="AlphaFoldDB" id="A0A8C5QLE6"/>
<reference evidence="4" key="2">
    <citation type="submission" date="2025-09" db="UniProtKB">
        <authorList>
            <consortium name="Ensembl"/>
        </authorList>
    </citation>
    <scope>IDENTIFICATION</scope>
</reference>
<dbReference type="Ensembl" id="ENSLLET00000039669.1">
    <property type="protein sequence ID" value="ENSLLEP00000038176.1"/>
    <property type="gene ID" value="ENSLLEG00000024173.1"/>
</dbReference>
<evidence type="ECO:0000259" key="2">
    <source>
        <dbReference type="SMART" id="SM00477"/>
    </source>
</evidence>
<dbReference type="SUPFAM" id="SSF54060">
    <property type="entry name" value="His-Me finger endonucleases"/>
    <property type="match status" value="1"/>
</dbReference>
<dbReference type="SMART" id="SM00477">
    <property type="entry name" value="NUC"/>
    <property type="match status" value="1"/>
</dbReference>
<dbReference type="GeneTree" id="ENSGT01030000234592"/>